<dbReference type="EMBL" id="GL349498">
    <property type="protein sequence ID" value="KNC55277.1"/>
    <property type="molecule type" value="Genomic_DNA"/>
</dbReference>
<feature type="compositionally biased region" description="Polar residues" evidence="1">
    <location>
        <begin position="1"/>
        <end position="12"/>
    </location>
</feature>
<gene>
    <name evidence="2" type="ORF">AMSG_10916</name>
</gene>
<dbReference type="AlphaFoldDB" id="A0A0L0DST1"/>
<feature type="region of interest" description="Disordered" evidence="1">
    <location>
        <begin position="1"/>
        <end position="27"/>
    </location>
</feature>
<accession>A0A0L0DST1</accession>
<name>A0A0L0DST1_THETB</name>
<keyword evidence="3" id="KW-1185">Reference proteome</keyword>
<proteinExistence type="predicted"/>
<dbReference type="Proteomes" id="UP000054408">
    <property type="component" value="Unassembled WGS sequence"/>
</dbReference>
<protein>
    <submittedName>
        <fullName evidence="2">Uncharacterized protein</fullName>
    </submittedName>
</protein>
<evidence type="ECO:0000313" key="2">
    <source>
        <dbReference type="EMBL" id="KNC55277.1"/>
    </source>
</evidence>
<feature type="compositionally biased region" description="Basic residues" evidence="1">
    <location>
        <begin position="249"/>
        <end position="259"/>
    </location>
</feature>
<feature type="region of interest" description="Disordered" evidence="1">
    <location>
        <begin position="201"/>
        <end position="259"/>
    </location>
</feature>
<organism evidence="2 3">
    <name type="scientific">Thecamonas trahens ATCC 50062</name>
    <dbReference type="NCBI Taxonomy" id="461836"/>
    <lineage>
        <taxon>Eukaryota</taxon>
        <taxon>Apusozoa</taxon>
        <taxon>Apusomonadida</taxon>
        <taxon>Apusomonadidae</taxon>
        <taxon>Thecamonas</taxon>
    </lineage>
</organism>
<sequence length="259" mass="27085">MSGNNTKTSDSSLARMHLARSSPPAAAPVVVSGVYSAAKLSITRPQAYPVPSRADIDDIAALGSLPVPSSAPGLPGDAYDPPASAALAQDELDELAAHIHVVAPALDAKLTVEPYSQPGQSRALLDARGVTATVDDAGVAFPFPADAAAADPLPLAFRLPPARVPHSKINAAAPRAGCWDVPASVLSQLQAATAAHVDAVAAAANPNSSRSKRDRRARDDHRDDRNAAGDRDRDDRDRDAAADADPRRGPRSKRERRRF</sequence>
<feature type="compositionally biased region" description="Basic and acidic residues" evidence="1">
    <location>
        <begin position="216"/>
        <end position="248"/>
    </location>
</feature>
<evidence type="ECO:0000313" key="3">
    <source>
        <dbReference type="Proteomes" id="UP000054408"/>
    </source>
</evidence>
<reference evidence="2 3" key="1">
    <citation type="submission" date="2010-05" db="EMBL/GenBank/DDBJ databases">
        <title>The Genome Sequence of Thecamonas trahens ATCC 50062.</title>
        <authorList>
            <consortium name="The Broad Institute Genome Sequencing Platform"/>
            <person name="Russ C."/>
            <person name="Cuomo C."/>
            <person name="Shea T."/>
            <person name="Young S.K."/>
            <person name="Zeng Q."/>
            <person name="Koehrsen M."/>
            <person name="Haas B."/>
            <person name="Borodovsky M."/>
            <person name="Guigo R."/>
            <person name="Alvarado L."/>
            <person name="Berlin A."/>
            <person name="Bochicchio J."/>
            <person name="Borenstein D."/>
            <person name="Chapman S."/>
            <person name="Chen Z."/>
            <person name="Freedman E."/>
            <person name="Gellesch M."/>
            <person name="Goldberg J."/>
            <person name="Griggs A."/>
            <person name="Gujja S."/>
            <person name="Heilman E."/>
            <person name="Heiman D."/>
            <person name="Hepburn T."/>
            <person name="Howarth C."/>
            <person name="Jen D."/>
            <person name="Larson L."/>
            <person name="Mehta T."/>
            <person name="Park D."/>
            <person name="Pearson M."/>
            <person name="Roberts A."/>
            <person name="Saif S."/>
            <person name="Shenoy N."/>
            <person name="Sisk P."/>
            <person name="Stolte C."/>
            <person name="Sykes S."/>
            <person name="Thomson T."/>
            <person name="Walk T."/>
            <person name="White J."/>
            <person name="Yandava C."/>
            <person name="Burger G."/>
            <person name="Gray M.W."/>
            <person name="Holland P.W.H."/>
            <person name="King N."/>
            <person name="Lang F.B.F."/>
            <person name="Roger A.J."/>
            <person name="Ruiz-Trillo I."/>
            <person name="Lander E."/>
            <person name="Nusbaum C."/>
        </authorList>
    </citation>
    <scope>NUCLEOTIDE SEQUENCE [LARGE SCALE GENOMIC DNA]</scope>
    <source>
        <strain evidence="2 3">ATCC 50062</strain>
    </source>
</reference>
<dbReference type="GeneID" id="25569021"/>
<evidence type="ECO:0000256" key="1">
    <source>
        <dbReference type="SAM" id="MobiDB-lite"/>
    </source>
</evidence>
<dbReference type="RefSeq" id="XP_013753100.1">
    <property type="nucleotide sequence ID" value="XM_013897646.1"/>
</dbReference>